<feature type="transmembrane region" description="Helical" evidence="1">
    <location>
        <begin position="389"/>
        <end position="411"/>
    </location>
</feature>
<name>A0A135UZJ5_9PEZI</name>
<sequence length="430" mass="48198">MRIATPGRLAILAIFLTFQIVYLGSEASFHFFFHKKVTRQLLLRFQYLIAPVSVGIFGIISIPLIFDLKKGTEGDVFLKPTSATSGCQLPQERAKVDADIGGYGIRIAVWAQEFVIFFIALMGTFHSKVAGATEIGAGLIITHFSLAIALLVQLIQVKNKLSVLTPASAILGAMILDSQNMALSILLINKQTLASRWQVGIVIFCQAMTMVLIPILVRGFLGKLSNTHLSSDAGGCKFIQVFWWGKLRNFPYDQNPSIKFKRVEPSVFWVYFTFRCIVYIQSSFHALMNTHIFHEAKKDRTKTLKGITHPSLGEDNSVSGRSWERKLRDWLKAHSQDMKYDQYPTTVSLMYIVYGLFMVAAMAAAEIAIDDEKGVFELEDGRALSTGQIVAIVVAAVTIARVLWLYIPLFMNIARGADSFRWPIRLRFRA</sequence>
<dbReference type="OrthoDB" id="4834801at2759"/>
<dbReference type="AlphaFoldDB" id="A0A135UZJ5"/>
<accession>A0A135UZJ5</accession>
<comment type="caution">
    <text evidence="2">The sequence shown here is derived from an EMBL/GenBank/DDBJ whole genome shotgun (WGS) entry which is preliminary data.</text>
</comment>
<keyword evidence="3" id="KW-1185">Reference proteome</keyword>
<protein>
    <submittedName>
        <fullName evidence="2">Uncharacterized protein</fullName>
    </submittedName>
</protein>
<dbReference type="EMBL" id="JFFI01000801">
    <property type="protein sequence ID" value="KXH65840.1"/>
    <property type="molecule type" value="Genomic_DNA"/>
</dbReference>
<organism evidence="2 3">
    <name type="scientific">Colletotrichum salicis</name>
    <dbReference type="NCBI Taxonomy" id="1209931"/>
    <lineage>
        <taxon>Eukaryota</taxon>
        <taxon>Fungi</taxon>
        <taxon>Dikarya</taxon>
        <taxon>Ascomycota</taxon>
        <taxon>Pezizomycotina</taxon>
        <taxon>Sordariomycetes</taxon>
        <taxon>Hypocreomycetidae</taxon>
        <taxon>Glomerellales</taxon>
        <taxon>Glomerellaceae</taxon>
        <taxon>Colletotrichum</taxon>
        <taxon>Colletotrichum acutatum species complex</taxon>
    </lineage>
</organism>
<feature type="transmembrane region" description="Helical" evidence="1">
    <location>
        <begin position="135"/>
        <end position="155"/>
    </location>
</feature>
<gene>
    <name evidence="2" type="ORF">CSAL01_03773</name>
</gene>
<dbReference type="Proteomes" id="UP000070121">
    <property type="component" value="Unassembled WGS sequence"/>
</dbReference>
<evidence type="ECO:0000313" key="2">
    <source>
        <dbReference type="EMBL" id="KXH65840.1"/>
    </source>
</evidence>
<feature type="transmembrane region" description="Helical" evidence="1">
    <location>
        <begin position="268"/>
        <end position="288"/>
    </location>
</feature>
<evidence type="ECO:0000313" key="3">
    <source>
        <dbReference type="Proteomes" id="UP000070121"/>
    </source>
</evidence>
<evidence type="ECO:0000256" key="1">
    <source>
        <dbReference type="SAM" id="Phobius"/>
    </source>
</evidence>
<keyword evidence="1" id="KW-1133">Transmembrane helix</keyword>
<feature type="transmembrane region" description="Helical" evidence="1">
    <location>
        <begin position="103"/>
        <end position="123"/>
    </location>
</feature>
<proteinExistence type="predicted"/>
<feature type="transmembrane region" description="Helical" evidence="1">
    <location>
        <begin position="12"/>
        <end position="33"/>
    </location>
</feature>
<feature type="transmembrane region" description="Helical" evidence="1">
    <location>
        <begin position="200"/>
        <end position="221"/>
    </location>
</feature>
<keyword evidence="1" id="KW-0472">Membrane</keyword>
<keyword evidence="1" id="KW-0812">Transmembrane</keyword>
<feature type="transmembrane region" description="Helical" evidence="1">
    <location>
        <begin position="348"/>
        <end position="369"/>
    </location>
</feature>
<reference evidence="2 3" key="1">
    <citation type="submission" date="2014-02" db="EMBL/GenBank/DDBJ databases">
        <title>The genome sequence of Colletotrichum salicis CBS 607.94.</title>
        <authorList>
            <person name="Baroncelli R."/>
            <person name="Thon M.R."/>
        </authorList>
    </citation>
    <scope>NUCLEOTIDE SEQUENCE [LARGE SCALE GENOMIC DNA]</scope>
    <source>
        <strain evidence="2 3">CBS 607.94</strain>
    </source>
</reference>
<feature type="transmembrane region" description="Helical" evidence="1">
    <location>
        <begin position="45"/>
        <end position="66"/>
    </location>
</feature>